<gene>
    <name evidence="2" type="ORF">Cgig2_018161</name>
</gene>
<dbReference type="PANTHER" id="PTHR47074">
    <property type="entry name" value="BNAC02G40300D PROTEIN"/>
    <property type="match status" value="1"/>
</dbReference>
<dbReference type="InterPro" id="IPR036397">
    <property type="entry name" value="RNaseH_sf"/>
</dbReference>
<dbReference type="InterPro" id="IPR002156">
    <property type="entry name" value="RNaseH_domain"/>
</dbReference>
<sequence length="324" mass="36881">MGGVFNLVYKGSRWIISNGESVHIGRSRWLPRPYSFKPIILGEPSYADQLVSALICKEADTWREELLPLCTSWPSDKLIWHFVANGLFSVRSAYHLAWSLKLSSMASSSFHGTKDFWRLLWEGEFPSVMDCLLLARDFLDNDELGEFVAILWEYWNSRNKFLSGTRRINLHHVGKRARAFVHNYRKVQMDSILASKCETACSDRKPPDAGYLKLNVDAGRLEEGNFGWGFVLRDHLGGIVMAGSCQGMGFQGAELEETRACLFALNQVQRHGHDRLIVESDCLSLVSKLRKKEAPNNSLGFFISDIFQLVFSFQFISFVQVKRG</sequence>
<evidence type="ECO:0000313" key="2">
    <source>
        <dbReference type="EMBL" id="KAJ8451527.1"/>
    </source>
</evidence>
<feature type="domain" description="RNase H type-1" evidence="1">
    <location>
        <begin position="223"/>
        <end position="323"/>
    </location>
</feature>
<dbReference type="InterPro" id="IPR052929">
    <property type="entry name" value="RNase_H-like_EbsB-rel"/>
</dbReference>
<protein>
    <recommendedName>
        <fullName evidence="1">RNase H type-1 domain-containing protein</fullName>
    </recommendedName>
</protein>
<dbReference type="PANTHER" id="PTHR47074:SF11">
    <property type="entry name" value="REVERSE TRANSCRIPTASE-LIKE PROTEIN"/>
    <property type="match status" value="1"/>
</dbReference>
<name>A0A9Q1QR63_9CARY</name>
<proteinExistence type="predicted"/>
<dbReference type="EMBL" id="JAKOGI010000008">
    <property type="protein sequence ID" value="KAJ8451527.1"/>
    <property type="molecule type" value="Genomic_DNA"/>
</dbReference>
<accession>A0A9Q1QR63</accession>
<dbReference type="Proteomes" id="UP001153076">
    <property type="component" value="Unassembled WGS sequence"/>
</dbReference>
<dbReference type="GO" id="GO:0004523">
    <property type="term" value="F:RNA-DNA hybrid ribonuclease activity"/>
    <property type="evidence" value="ECO:0007669"/>
    <property type="project" value="InterPro"/>
</dbReference>
<dbReference type="InterPro" id="IPR044730">
    <property type="entry name" value="RNase_H-like_dom_plant"/>
</dbReference>
<comment type="caution">
    <text evidence="2">The sequence shown here is derived from an EMBL/GenBank/DDBJ whole genome shotgun (WGS) entry which is preliminary data.</text>
</comment>
<dbReference type="CDD" id="cd06222">
    <property type="entry name" value="RNase_H_like"/>
    <property type="match status" value="1"/>
</dbReference>
<dbReference type="InterPro" id="IPR012337">
    <property type="entry name" value="RNaseH-like_sf"/>
</dbReference>
<dbReference type="Pfam" id="PF13456">
    <property type="entry name" value="RVT_3"/>
    <property type="match status" value="1"/>
</dbReference>
<dbReference type="Gene3D" id="3.30.420.10">
    <property type="entry name" value="Ribonuclease H-like superfamily/Ribonuclease H"/>
    <property type="match status" value="1"/>
</dbReference>
<dbReference type="OrthoDB" id="1906820at2759"/>
<dbReference type="SUPFAM" id="SSF53098">
    <property type="entry name" value="Ribonuclease H-like"/>
    <property type="match status" value="1"/>
</dbReference>
<evidence type="ECO:0000313" key="3">
    <source>
        <dbReference type="Proteomes" id="UP001153076"/>
    </source>
</evidence>
<organism evidence="2 3">
    <name type="scientific">Carnegiea gigantea</name>
    <dbReference type="NCBI Taxonomy" id="171969"/>
    <lineage>
        <taxon>Eukaryota</taxon>
        <taxon>Viridiplantae</taxon>
        <taxon>Streptophyta</taxon>
        <taxon>Embryophyta</taxon>
        <taxon>Tracheophyta</taxon>
        <taxon>Spermatophyta</taxon>
        <taxon>Magnoliopsida</taxon>
        <taxon>eudicotyledons</taxon>
        <taxon>Gunneridae</taxon>
        <taxon>Pentapetalae</taxon>
        <taxon>Caryophyllales</taxon>
        <taxon>Cactineae</taxon>
        <taxon>Cactaceae</taxon>
        <taxon>Cactoideae</taxon>
        <taxon>Echinocereeae</taxon>
        <taxon>Carnegiea</taxon>
    </lineage>
</organism>
<reference evidence="2" key="1">
    <citation type="submission" date="2022-04" db="EMBL/GenBank/DDBJ databases">
        <title>Carnegiea gigantea Genome sequencing and assembly v2.</title>
        <authorList>
            <person name="Copetti D."/>
            <person name="Sanderson M.J."/>
            <person name="Burquez A."/>
            <person name="Wojciechowski M.F."/>
        </authorList>
    </citation>
    <scope>NUCLEOTIDE SEQUENCE</scope>
    <source>
        <strain evidence="2">SGP5-SGP5p</strain>
        <tissue evidence="2">Aerial part</tissue>
    </source>
</reference>
<evidence type="ECO:0000259" key="1">
    <source>
        <dbReference type="Pfam" id="PF13456"/>
    </source>
</evidence>
<dbReference type="GO" id="GO:0003676">
    <property type="term" value="F:nucleic acid binding"/>
    <property type="evidence" value="ECO:0007669"/>
    <property type="project" value="InterPro"/>
</dbReference>
<dbReference type="AlphaFoldDB" id="A0A9Q1QR63"/>
<keyword evidence="3" id="KW-1185">Reference proteome</keyword>